<evidence type="ECO:0000256" key="6">
    <source>
        <dbReference type="ARBA" id="ARBA00022432"/>
    </source>
</evidence>
<keyword evidence="7" id="KW-0963">Cytoplasm</keyword>
<name>A0A1E3QX12_9ASCO</name>
<keyword evidence="9" id="KW-0456">Lyase</keyword>
<dbReference type="EMBL" id="KV454427">
    <property type="protein sequence ID" value="ODQ81622.1"/>
    <property type="molecule type" value="Genomic_DNA"/>
</dbReference>
<evidence type="ECO:0000313" key="13">
    <source>
        <dbReference type="Proteomes" id="UP000094336"/>
    </source>
</evidence>
<keyword evidence="13" id="KW-1185">Reference proteome</keyword>
<comment type="cofactor">
    <cofactor evidence="1">
        <name>pyridoxal 5'-phosphate</name>
        <dbReference type="ChEBI" id="CHEBI:597326"/>
    </cofactor>
</comment>
<feature type="domain" description="Tryptophan synthase beta chain-like PALP" evidence="11">
    <location>
        <begin position="11"/>
        <end position="315"/>
    </location>
</feature>
<dbReference type="GeneID" id="30149263"/>
<evidence type="ECO:0000256" key="5">
    <source>
        <dbReference type="ARBA" id="ARBA00012093"/>
    </source>
</evidence>
<dbReference type="Pfam" id="PF00291">
    <property type="entry name" value="PALP"/>
    <property type="match status" value="1"/>
</dbReference>
<dbReference type="FunFam" id="3.40.50.1100:FF:000040">
    <property type="entry name" value="L-serine dehydratase, putative"/>
    <property type="match status" value="1"/>
</dbReference>
<gene>
    <name evidence="12" type="ORF">BABINDRAFT_27780</name>
</gene>
<dbReference type="GO" id="GO:0006565">
    <property type="term" value="P:L-serine catabolic process"/>
    <property type="evidence" value="ECO:0007669"/>
    <property type="project" value="TreeGrafter"/>
</dbReference>
<dbReference type="GO" id="GO:0004794">
    <property type="term" value="F:threonine deaminase activity"/>
    <property type="evidence" value="ECO:0007669"/>
    <property type="project" value="TreeGrafter"/>
</dbReference>
<evidence type="ECO:0000256" key="1">
    <source>
        <dbReference type="ARBA" id="ARBA00001933"/>
    </source>
</evidence>
<proteinExistence type="inferred from homology"/>
<dbReference type="Proteomes" id="UP000094336">
    <property type="component" value="Unassembled WGS sequence"/>
</dbReference>
<dbReference type="GO" id="GO:0005737">
    <property type="term" value="C:cytoplasm"/>
    <property type="evidence" value="ECO:0007669"/>
    <property type="project" value="UniProtKB-SubCell"/>
</dbReference>
<dbReference type="SUPFAM" id="SSF53686">
    <property type="entry name" value="Tryptophan synthase beta subunit-like PLP-dependent enzymes"/>
    <property type="match status" value="1"/>
</dbReference>
<evidence type="ECO:0000256" key="4">
    <source>
        <dbReference type="ARBA" id="ARBA00010869"/>
    </source>
</evidence>
<evidence type="ECO:0000256" key="2">
    <source>
        <dbReference type="ARBA" id="ARBA00004496"/>
    </source>
</evidence>
<evidence type="ECO:0000259" key="11">
    <source>
        <dbReference type="Pfam" id="PF00291"/>
    </source>
</evidence>
<dbReference type="PANTHER" id="PTHR48078:SF2">
    <property type="entry name" value="CATABOLIC L-SERINE_THREONINE DEHYDRATASE"/>
    <property type="match status" value="1"/>
</dbReference>
<keyword evidence="6" id="KW-0312">Gluconeogenesis</keyword>
<dbReference type="GO" id="GO:0030170">
    <property type="term" value="F:pyridoxal phosphate binding"/>
    <property type="evidence" value="ECO:0007669"/>
    <property type="project" value="InterPro"/>
</dbReference>
<accession>A0A1E3QX12</accession>
<evidence type="ECO:0000256" key="10">
    <source>
        <dbReference type="ARBA" id="ARBA00049406"/>
    </source>
</evidence>
<dbReference type="InterPro" id="IPR036052">
    <property type="entry name" value="TrpB-like_PALP_sf"/>
</dbReference>
<evidence type="ECO:0000256" key="7">
    <source>
        <dbReference type="ARBA" id="ARBA00022490"/>
    </source>
</evidence>
<dbReference type="InterPro" id="IPR000634">
    <property type="entry name" value="Ser/Thr_deHydtase_PyrdxlP-BS"/>
</dbReference>
<dbReference type="GO" id="GO:0006094">
    <property type="term" value="P:gluconeogenesis"/>
    <property type="evidence" value="ECO:0007669"/>
    <property type="project" value="UniProtKB-KW"/>
</dbReference>
<dbReference type="PROSITE" id="PS00165">
    <property type="entry name" value="DEHYDRATASE_SER_THR"/>
    <property type="match status" value="1"/>
</dbReference>
<dbReference type="GO" id="GO:0003941">
    <property type="term" value="F:L-serine ammonia-lyase activity"/>
    <property type="evidence" value="ECO:0007669"/>
    <property type="project" value="UniProtKB-EC"/>
</dbReference>
<comment type="pathway">
    <text evidence="3">Carbohydrate biosynthesis; gluconeogenesis.</text>
</comment>
<evidence type="ECO:0000313" key="12">
    <source>
        <dbReference type="EMBL" id="ODQ81622.1"/>
    </source>
</evidence>
<evidence type="ECO:0000256" key="3">
    <source>
        <dbReference type="ARBA" id="ARBA00004742"/>
    </source>
</evidence>
<dbReference type="InterPro" id="IPR050147">
    <property type="entry name" value="Ser/Thr_Dehydratase"/>
</dbReference>
<keyword evidence="8" id="KW-0663">Pyridoxal phosphate</keyword>
<dbReference type="GO" id="GO:0009097">
    <property type="term" value="P:isoleucine biosynthetic process"/>
    <property type="evidence" value="ECO:0007669"/>
    <property type="project" value="TreeGrafter"/>
</dbReference>
<dbReference type="PANTHER" id="PTHR48078">
    <property type="entry name" value="THREONINE DEHYDRATASE, MITOCHONDRIAL-RELATED"/>
    <property type="match status" value="1"/>
</dbReference>
<dbReference type="STRING" id="984486.A0A1E3QX12"/>
<dbReference type="GO" id="GO:0006567">
    <property type="term" value="P:L-threonine catabolic process"/>
    <property type="evidence" value="ECO:0007669"/>
    <property type="project" value="TreeGrafter"/>
</dbReference>
<evidence type="ECO:0000256" key="8">
    <source>
        <dbReference type="ARBA" id="ARBA00022898"/>
    </source>
</evidence>
<feature type="non-terminal residue" evidence="12">
    <location>
        <position position="1"/>
    </location>
</feature>
<dbReference type="InterPro" id="IPR001926">
    <property type="entry name" value="TrpB-like_PALP"/>
</dbReference>
<reference evidence="13" key="1">
    <citation type="submission" date="2016-05" db="EMBL/GenBank/DDBJ databases">
        <title>Comparative genomics of biotechnologically important yeasts.</title>
        <authorList>
            <consortium name="DOE Joint Genome Institute"/>
            <person name="Riley R."/>
            <person name="Haridas S."/>
            <person name="Wolfe K.H."/>
            <person name="Lopes M.R."/>
            <person name="Hittinger C.T."/>
            <person name="Goker M."/>
            <person name="Salamov A."/>
            <person name="Wisecaver J."/>
            <person name="Long T.M."/>
            <person name="Aerts A.L."/>
            <person name="Barry K."/>
            <person name="Choi C."/>
            <person name="Clum A."/>
            <person name="Coughlan A.Y."/>
            <person name="Deshpande S."/>
            <person name="Douglass A.P."/>
            <person name="Hanson S.J."/>
            <person name="Klenk H.-P."/>
            <person name="Labutti K."/>
            <person name="Lapidus A."/>
            <person name="Lindquist E."/>
            <person name="Lipzen A."/>
            <person name="Meier-Kolthoff J.P."/>
            <person name="Ohm R.A."/>
            <person name="Otillar R.P."/>
            <person name="Pangilinan J."/>
            <person name="Peng Y."/>
            <person name="Rokas A."/>
            <person name="Rosa C.A."/>
            <person name="Scheuner C."/>
            <person name="Sibirny A.A."/>
            <person name="Slot J.C."/>
            <person name="Stielow J.B."/>
            <person name="Sun H."/>
            <person name="Kurtzman C.P."/>
            <person name="Blackwell M."/>
            <person name="Grigoriev I.V."/>
            <person name="Jeffries T.W."/>
        </authorList>
    </citation>
    <scope>NUCLEOTIDE SEQUENCE [LARGE SCALE GENOMIC DNA]</scope>
    <source>
        <strain evidence="13">NRRL Y-12698</strain>
    </source>
</reference>
<organism evidence="12 13">
    <name type="scientific">Babjeviella inositovora NRRL Y-12698</name>
    <dbReference type="NCBI Taxonomy" id="984486"/>
    <lineage>
        <taxon>Eukaryota</taxon>
        <taxon>Fungi</taxon>
        <taxon>Dikarya</taxon>
        <taxon>Ascomycota</taxon>
        <taxon>Saccharomycotina</taxon>
        <taxon>Pichiomycetes</taxon>
        <taxon>Serinales incertae sedis</taxon>
        <taxon>Babjeviella</taxon>
    </lineage>
</organism>
<dbReference type="AlphaFoldDB" id="A0A1E3QX12"/>
<comment type="similarity">
    <text evidence="4">Belongs to the serine/threonine dehydratase family.</text>
</comment>
<feature type="non-terminal residue" evidence="12">
    <location>
        <position position="332"/>
    </location>
</feature>
<comment type="catalytic activity">
    <reaction evidence="10">
        <text>L-serine = pyruvate + NH4(+)</text>
        <dbReference type="Rhea" id="RHEA:19169"/>
        <dbReference type="ChEBI" id="CHEBI:15361"/>
        <dbReference type="ChEBI" id="CHEBI:28938"/>
        <dbReference type="ChEBI" id="CHEBI:33384"/>
        <dbReference type="EC" id="4.3.1.17"/>
    </reaction>
</comment>
<dbReference type="OrthoDB" id="7773036at2759"/>
<dbReference type="RefSeq" id="XP_018986950.1">
    <property type="nucleotide sequence ID" value="XM_019131410.1"/>
</dbReference>
<comment type="subcellular location">
    <subcellularLocation>
        <location evidence="2">Cytoplasm</location>
    </subcellularLocation>
</comment>
<dbReference type="EC" id="4.3.1.17" evidence="5"/>
<sequence length="332" mass="35741">VKTTFIEVTSQVSPKVPCRVFFKNEYEQPSGSFKLRGLGYLIEKSLEKARALGKAKVHVFSSSGGNAGLGAAFAAQFHGTPCTVVLPTTSKPIVIQKLESLNAQVVIAGNHWGEADAHLKDVIAQLDSETYPVYCHPFDDQLIWEGHGTLIEEIVESDLSQKELQSLKGVVCCVGGGGLFNGVIDGLTRCAERLSPEIAVLAVETIQAPTFTTAIAEGKVVHLASVPTLATSLASPYISAQSLEHYNAQRFKITVEAIDDVEAIRGMVDYHAEFDRIVEPACGASLSSVYNRVDLLEKAFGKLGKEDIIVVVVCGGSSTTPQSFKDFKKLLE</sequence>
<dbReference type="Gene3D" id="3.40.50.1100">
    <property type="match status" value="2"/>
</dbReference>
<evidence type="ECO:0000256" key="9">
    <source>
        <dbReference type="ARBA" id="ARBA00023239"/>
    </source>
</evidence>
<protein>
    <recommendedName>
        <fullName evidence="5">L-serine ammonia-lyase</fullName>
        <ecNumber evidence="5">4.3.1.17</ecNumber>
    </recommendedName>
</protein>